<evidence type="ECO:0000313" key="1">
    <source>
        <dbReference type="EMBL" id="JAD53513.1"/>
    </source>
</evidence>
<protein>
    <submittedName>
        <fullName evidence="1">Uncharacterized protein</fullName>
    </submittedName>
</protein>
<reference evidence="1" key="1">
    <citation type="submission" date="2014-09" db="EMBL/GenBank/DDBJ databases">
        <authorList>
            <person name="Magalhaes I.L.F."/>
            <person name="Oliveira U."/>
            <person name="Santos F.R."/>
            <person name="Vidigal T.H.D.A."/>
            <person name="Brescovit A.D."/>
            <person name="Santos A.J."/>
        </authorList>
    </citation>
    <scope>NUCLEOTIDE SEQUENCE</scope>
    <source>
        <tissue evidence="1">Shoot tissue taken approximately 20 cm above the soil surface</tissue>
    </source>
</reference>
<dbReference type="AlphaFoldDB" id="A0A0A9AUH1"/>
<proteinExistence type="predicted"/>
<dbReference type="EMBL" id="GBRH01244382">
    <property type="protein sequence ID" value="JAD53513.1"/>
    <property type="molecule type" value="Transcribed_RNA"/>
</dbReference>
<sequence>MAIFRMQNQGCKSGCTRKKLYEPVI</sequence>
<accession>A0A0A9AUH1</accession>
<organism evidence="1">
    <name type="scientific">Arundo donax</name>
    <name type="common">Giant reed</name>
    <name type="synonym">Donax arundinaceus</name>
    <dbReference type="NCBI Taxonomy" id="35708"/>
    <lineage>
        <taxon>Eukaryota</taxon>
        <taxon>Viridiplantae</taxon>
        <taxon>Streptophyta</taxon>
        <taxon>Embryophyta</taxon>
        <taxon>Tracheophyta</taxon>
        <taxon>Spermatophyta</taxon>
        <taxon>Magnoliopsida</taxon>
        <taxon>Liliopsida</taxon>
        <taxon>Poales</taxon>
        <taxon>Poaceae</taxon>
        <taxon>PACMAD clade</taxon>
        <taxon>Arundinoideae</taxon>
        <taxon>Arundineae</taxon>
        <taxon>Arundo</taxon>
    </lineage>
</organism>
<reference evidence="1" key="2">
    <citation type="journal article" date="2015" name="Data Brief">
        <title>Shoot transcriptome of the giant reed, Arundo donax.</title>
        <authorList>
            <person name="Barrero R.A."/>
            <person name="Guerrero F.D."/>
            <person name="Moolhuijzen P."/>
            <person name="Goolsby J.A."/>
            <person name="Tidwell J."/>
            <person name="Bellgard S.E."/>
            <person name="Bellgard M.I."/>
        </authorList>
    </citation>
    <scope>NUCLEOTIDE SEQUENCE</scope>
    <source>
        <tissue evidence="1">Shoot tissue taken approximately 20 cm above the soil surface</tissue>
    </source>
</reference>
<name>A0A0A9AUH1_ARUDO</name>